<dbReference type="STRING" id="760011.Spico_0576"/>
<dbReference type="PROSITE" id="PS51257">
    <property type="entry name" value="PROKAR_LIPOPROTEIN"/>
    <property type="match status" value="1"/>
</dbReference>
<evidence type="ECO:0000313" key="4">
    <source>
        <dbReference type="Proteomes" id="UP000007939"/>
    </source>
</evidence>
<dbReference type="AlphaFoldDB" id="F4GK32"/>
<gene>
    <name evidence="3" type="ordered locus">Spico_0576</name>
</gene>
<sequence length="268" mass="29597">MSKKYRYGRKILITGASSGIGLACARMFASRGYDVIAVSRKAGGDIERIGNGSLTPCAMDVTRPETYCALDSYLDDVGIIVHCAGFGIAGAAEDTPMDMVRRQMEINYFGILSLNSYVLPHMRNRGSGLVMVIGSIAGRVSIPFQSHYSSTKFALEAYIEGLRIECRPYGIRAVVIEPGDTRTGFTANRVWNDAPSVYRERCRVAVSRMEKDEMNGKPPESVARVAYALAGRKNPPIRVAVGMSYKLLMMAKRLLPSRFVEWIVSKLY</sequence>
<comment type="similarity">
    <text evidence="1">Belongs to the short-chain dehydrogenases/reductases (SDR) family.</text>
</comment>
<protein>
    <submittedName>
        <fullName evidence="3">Short-chain dehydrogenase/reductase SDR</fullName>
    </submittedName>
</protein>
<dbReference type="Pfam" id="PF00106">
    <property type="entry name" value="adh_short"/>
    <property type="match status" value="1"/>
</dbReference>
<accession>F4GK32</accession>
<reference evidence="4" key="1">
    <citation type="submission" date="2011-04" db="EMBL/GenBank/DDBJ databases">
        <title>The complete genome of Spirochaeta coccoides DSM 17374.</title>
        <authorList>
            <person name="Lucas S."/>
            <person name="Copeland A."/>
            <person name="Lapidus A."/>
            <person name="Bruce D."/>
            <person name="Goodwin L."/>
            <person name="Pitluck S."/>
            <person name="Peters L."/>
            <person name="Kyrpides N."/>
            <person name="Mavromatis K."/>
            <person name="Pagani I."/>
            <person name="Ivanova N."/>
            <person name="Ovchinnikova G."/>
            <person name="Lu M."/>
            <person name="Detter J.C."/>
            <person name="Tapia R."/>
            <person name="Han C."/>
            <person name="Land M."/>
            <person name="Hauser L."/>
            <person name="Markowitz V."/>
            <person name="Cheng J.-F."/>
            <person name="Hugenholtz P."/>
            <person name="Woyke T."/>
            <person name="Wu D."/>
            <person name="Spring S."/>
            <person name="Schroeder M."/>
            <person name="Brambilla E."/>
            <person name="Klenk H.-P."/>
            <person name="Eisen J.A."/>
        </authorList>
    </citation>
    <scope>NUCLEOTIDE SEQUENCE [LARGE SCALE GENOMIC DNA]</scope>
    <source>
        <strain evidence="4">ATCC BAA-1237 / DSM 17374 / SPN1</strain>
    </source>
</reference>
<dbReference type="RefSeq" id="WP_013739200.1">
    <property type="nucleotide sequence ID" value="NC_015436.1"/>
</dbReference>
<dbReference type="KEGG" id="scc:Spico_0576"/>
<dbReference type="OrthoDB" id="9775296at2"/>
<dbReference type="Gene3D" id="3.40.50.720">
    <property type="entry name" value="NAD(P)-binding Rossmann-like Domain"/>
    <property type="match status" value="1"/>
</dbReference>
<organism evidence="3 4">
    <name type="scientific">Parasphaerochaeta coccoides (strain ATCC BAA-1237 / DSM 17374 / SPN1)</name>
    <name type="common">Sphaerochaeta coccoides</name>
    <dbReference type="NCBI Taxonomy" id="760011"/>
    <lineage>
        <taxon>Bacteria</taxon>
        <taxon>Pseudomonadati</taxon>
        <taxon>Spirochaetota</taxon>
        <taxon>Spirochaetia</taxon>
        <taxon>Spirochaetales</taxon>
        <taxon>Sphaerochaetaceae</taxon>
        <taxon>Parasphaerochaeta</taxon>
    </lineage>
</organism>
<dbReference type="GO" id="GO:0016020">
    <property type="term" value="C:membrane"/>
    <property type="evidence" value="ECO:0007669"/>
    <property type="project" value="TreeGrafter"/>
</dbReference>
<dbReference type="PROSITE" id="PS00061">
    <property type="entry name" value="ADH_SHORT"/>
    <property type="match status" value="1"/>
</dbReference>
<reference evidence="3 4" key="2">
    <citation type="journal article" date="2012" name="Stand. Genomic Sci.">
        <title>Complete genome sequence of the termite hindgut bacterium Spirochaeta coccoides type strain (SPN1(T)), reclassification in the genus Sphaerochaeta as Sphaerochaeta coccoides comb. nov. and emendations of the family Spirochaetaceae and the genus Sphaerochaeta.</title>
        <authorList>
            <person name="Abt B."/>
            <person name="Han C."/>
            <person name="Scheuner C."/>
            <person name="Lu M."/>
            <person name="Lapidus A."/>
            <person name="Nolan M."/>
            <person name="Lucas S."/>
            <person name="Hammon N."/>
            <person name="Deshpande S."/>
            <person name="Cheng J.F."/>
            <person name="Tapia R."/>
            <person name="Goodwin L.A."/>
            <person name="Pitluck S."/>
            <person name="Liolios K."/>
            <person name="Pagani I."/>
            <person name="Ivanova N."/>
            <person name="Mavromatis K."/>
            <person name="Mikhailova N."/>
            <person name="Huntemann M."/>
            <person name="Pati A."/>
            <person name="Chen A."/>
            <person name="Palaniappan K."/>
            <person name="Land M."/>
            <person name="Hauser L."/>
            <person name="Brambilla E.M."/>
            <person name="Rohde M."/>
            <person name="Spring S."/>
            <person name="Gronow S."/>
            <person name="Goker M."/>
            <person name="Woyke T."/>
            <person name="Bristow J."/>
            <person name="Eisen J.A."/>
            <person name="Markowitz V."/>
            <person name="Hugenholtz P."/>
            <person name="Kyrpides N.C."/>
            <person name="Klenk H.P."/>
            <person name="Detter J.C."/>
        </authorList>
    </citation>
    <scope>NUCLEOTIDE SEQUENCE [LARGE SCALE GENOMIC DNA]</scope>
    <source>
        <strain evidence="4">ATCC BAA-1237 / DSM 17374 / SPN1</strain>
    </source>
</reference>
<dbReference type="PANTHER" id="PTHR44196:SF1">
    <property type="entry name" value="DEHYDROGENASE_REDUCTASE SDR FAMILY MEMBER 7B"/>
    <property type="match status" value="1"/>
</dbReference>
<keyword evidence="2" id="KW-0560">Oxidoreductase</keyword>
<name>F4GK32_PARC1</name>
<dbReference type="SUPFAM" id="SSF51735">
    <property type="entry name" value="NAD(P)-binding Rossmann-fold domains"/>
    <property type="match status" value="1"/>
</dbReference>
<dbReference type="GO" id="GO:0016491">
    <property type="term" value="F:oxidoreductase activity"/>
    <property type="evidence" value="ECO:0007669"/>
    <property type="project" value="UniProtKB-KW"/>
</dbReference>
<dbReference type="PRINTS" id="PR00081">
    <property type="entry name" value="GDHRDH"/>
</dbReference>
<dbReference type="EMBL" id="CP002659">
    <property type="protein sequence ID" value="AEC01804.1"/>
    <property type="molecule type" value="Genomic_DNA"/>
</dbReference>
<evidence type="ECO:0000256" key="2">
    <source>
        <dbReference type="ARBA" id="ARBA00023002"/>
    </source>
</evidence>
<keyword evidence="4" id="KW-1185">Reference proteome</keyword>
<proteinExistence type="inferred from homology"/>
<dbReference type="eggNOG" id="COG0300">
    <property type="taxonomic scope" value="Bacteria"/>
</dbReference>
<evidence type="ECO:0000313" key="3">
    <source>
        <dbReference type="EMBL" id="AEC01804.1"/>
    </source>
</evidence>
<dbReference type="Proteomes" id="UP000007939">
    <property type="component" value="Chromosome"/>
</dbReference>
<dbReference type="InterPro" id="IPR036291">
    <property type="entry name" value="NAD(P)-bd_dom_sf"/>
</dbReference>
<dbReference type="PANTHER" id="PTHR44196">
    <property type="entry name" value="DEHYDROGENASE/REDUCTASE SDR FAMILY MEMBER 7B"/>
    <property type="match status" value="1"/>
</dbReference>
<evidence type="ECO:0000256" key="1">
    <source>
        <dbReference type="ARBA" id="ARBA00006484"/>
    </source>
</evidence>
<dbReference type="InterPro" id="IPR020904">
    <property type="entry name" value="Sc_DH/Rdtase_CS"/>
</dbReference>
<dbReference type="InterPro" id="IPR002347">
    <property type="entry name" value="SDR_fam"/>
</dbReference>
<dbReference type="HOGENOM" id="CLU_010194_2_9_12"/>